<dbReference type="EMBL" id="CP003546">
    <property type="protein sequence ID" value="AFP84790.1"/>
    <property type="molecule type" value="Genomic_DNA"/>
</dbReference>
<dbReference type="KEGG" id="sect:A359_03970"/>
<dbReference type="AlphaFoldDB" id="J3TXB3"/>
<name>J3TXB3_9ENTR</name>
<protein>
    <submittedName>
        <fullName evidence="1">Uncharacterized protein</fullName>
    </submittedName>
</protein>
<reference evidence="1 2" key="1">
    <citation type="journal article" date="2012" name="Mol. Biol. Evol.">
        <title>Genome reduction and co-evolution between the primary and secondary bacterial symbionts of psyllids.</title>
        <authorList>
            <person name="Sloan D.B."/>
            <person name="Moran N.A."/>
        </authorList>
    </citation>
    <scope>NUCLEOTIDE SEQUENCE [LARGE SCALE GENOMIC DNA]</scope>
    <source>
        <strain evidence="1">Ceuc_S</strain>
    </source>
</reference>
<organism evidence="1 2">
    <name type="scientific">secondary endosymbiont of Ctenarytaina eucalypti</name>
    <dbReference type="NCBI Taxonomy" id="1199245"/>
    <lineage>
        <taxon>Bacteria</taxon>
        <taxon>Pseudomonadati</taxon>
        <taxon>Pseudomonadota</taxon>
        <taxon>Gammaproteobacteria</taxon>
        <taxon>Enterobacterales</taxon>
        <taxon>Enterobacteriaceae</taxon>
        <taxon>aphid secondary symbionts</taxon>
    </lineage>
</organism>
<keyword evidence="2" id="KW-1185">Reference proteome</keyword>
<accession>J3TXB3</accession>
<evidence type="ECO:0000313" key="1">
    <source>
        <dbReference type="EMBL" id="AFP84790.1"/>
    </source>
</evidence>
<evidence type="ECO:0000313" key="2">
    <source>
        <dbReference type="Proteomes" id="UP000003936"/>
    </source>
</evidence>
<sequence>MERAPPFSGSADYFYLDADISILLIMKQMLSSFLQHHGAACMRYRNLYSGLVDILNVIFTLNHHRQFISAQKCQFLAEVLLDSMIEVV</sequence>
<dbReference type="HOGENOM" id="CLU_2467245_0_0_6"/>
<proteinExistence type="predicted"/>
<dbReference type="Proteomes" id="UP000003936">
    <property type="component" value="Chromosome"/>
</dbReference>
<gene>
    <name evidence="1" type="ORF">A359_03970</name>
</gene>